<keyword evidence="3" id="KW-0813">Transport</keyword>
<dbReference type="InterPro" id="IPR012476">
    <property type="entry name" value="GLE1"/>
</dbReference>
<dbReference type="GO" id="GO:0005737">
    <property type="term" value="C:cytoplasm"/>
    <property type="evidence" value="ECO:0007669"/>
    <property type="project" value="TreeGrafter"/>
</dbReference>
<dbReference type="EMBL" id="KE652251">
    <property type="protein sequence ID" value="EQL02988.1"/>
    <property type="molecule type" value="Genomic_DNA"/>
</dbReference>
<dbReference type="HOGENOM" id="CLU_018821_0_0_1"/>
<dbReference type="GO" id="GO:0005543">
    <property type="term" value="F:phospholipid binding"/>
    <property type="evidence" value="ECO:0007669"/>
    <property type="project" value="TreeGrafter"/>
</dbReference>
<keyword evidence="11" id="KW-0175">Coiled coil</keyword>
<keyword evidence="6" id="KW-0811">Translocation</keyword>
<dbReference type="GO" id="GO:0000822">
    <property type="term" value="F:inositol hexakisphosphate binding"/>
    <property type="evidence" value="ECO:0007669"/>
    <property type="project" value="TreeGrafter"/>
</dbReference>
<keyword evidence="4" id="KW-0509">mRNA transport</keyword>
<dbReference type="Gene3D" id="1.25.40.510">
    <property type="entry name" value="GLE1-like"/>
    <property type="match status" value="1"/>
</dbReference>
<protein>
    <recommendedName>
        <fullName evidence="9">mRNA export factor GLE1</fullName>
    </recommendedName>
    <alternativeName>
        <fullName evidence="10">Nucleoporin GLE1</fullName>
    </alternativeName>
</protein>
<evidence type="ECO:0000313" key="13">
    <source>
        <dbReference type="EMBL" id="EQL02988.1"/>
    </source>
</evidence>
<dbReference type="eggNOG" id="KOG2412">
    <property type="taxonomic scope" value="Eukaryota"/>
</dbReference>
<feature type="coiled-coil region" evidence="11">
    <location>
        <begin position="82"/>
        <end position="118"/>
    </location>
</feature>
<evidence type="ECO:0000256" key="11">
    <source>
        <dbReference type="SAM" id="Coils"/>
    </source>
</evidence>
<evidence type="ECO:0000256" key="5">
    <source>
        <dbReference type="ARBA" id="ARBA00022927"/>
    </source>
</evidence>
<dbReference type="GO" id="GO:0044614">
    <property type="term" value="C:nuclear pore cytoplasmic filaments"/>
    <property type="evidence" value="ECO:0007669"/>
    <property type="project" value="TreeGrafter"/>
</dbReference>
<evidence type="ECO:0000313" key="14">
    <source>
        <dbReference type="Proteomes" id="UP000019374"/>
    </source>
</evidence>
<evidence type="ECO:0000256" key="7">
    <source>
        <dbReference type="ARBA" id="ARBA00023132"/>
    </source>
</evidence>
<dbReference type="GO" id="GO:0016973">
    <property type="term" value="P:poly(A)+ mRNA export from nucleus"/>
    <property type="evidence" value="ECO:0007669"/>
    <property type="project" value="InterPro"/>
</dbReference>
<evidence type="ECO:0000256" key="9">
    <source>
        <dbReference type="ARBA" id="ARBA00026227"/>
    </source>
</evidence>
<gene>
    <name evidence="13" type="ORF">OCS_01301</name>
</gene>
<evidence type="ECO:0000256" key="2">
    <source>
        <dbReference type="ARBA" id="ARBA00011056"/>
    </source>
</evidence>
<evidence type="ECO:0000256" key="1">
    <source>
        <dbReference type="ARBA" id="ARBA00004567"/>
    </source>
</evidence>
<comment type="subcellular location">
    <subcellularLocation>
        <location evidence="1">Nucleus</location>
        <location evidence="1">Nuclear pore complex</location>
    </subcellularLocation>
</comment>
<keyword evidence="8" id="KW-0539">Nucleus</keyword>
<feature type="compositionally biased region" description="Pro residues" evidence="12">
    <location>
        <begin position="122"/>
        <end position="148"/>
    </location>
</feature>
<sequence length="557" mass="60503">MTVLAFVPHDCQAKQRRDSKCKCSFDSTPASAASMTRAIRSSFLLDDRNTETSHLDALAAAQAEHDRVREAAICVYELHELREEHQRILDKERRRQERLKAEAGIAAEEKRLQELRAKSIPKPAPPAAPEPPNQVEPPPSEAPAAKPPPEAKRSSAAAPASTGPKTQSSNASAISPNGLFANQIKPAASSPLNLQFRQQSISQEAAAPKSNAPTPQAKVALPASSTTQMQTKAQAPTAKPAVDRFIQIHRELKTLRKDLMALSKAPGSPLKGKVGTFRREIRVAIGQLTSGKGANLQPINRIMAILKEAVEGQIASPPVEVSRFMAEPRPSAEGITSRDVGLPSLFVYLINICAKGIISQFINECGANPKAADPIGVFTAQLFSHKDFQWQGQSLIDILLAKFRVVCPVLFGFRGNDKTERGRLAIGWRKDGPSWITEQNHNDRMAGLGAGFAAVSLRDFSKSSKENPYPPTHYWRAFAGIVNSPPNETSNTQYVVLRSMIEGHEQRFLDFYGNAAVAALRLALVEFPKRAPEHASAAGTLRALAEVLRTEGGLNLA</sequence>
<keyword evidence="5" id="KW-0653">Protein transport</keyword>
<dbReference type="InterPro" id="IPR038506">
    <property type="entry name" value="GLE1-like_sf"/>
</dbReference>
<dbReference type="Pfam" id="PF07817">
    <property type="entry name" value="GLE1"/>
    <property type="match status" value="1"/>
</dbReference>
<evidence type="ECO:0000256" key="10">
    <source>
        <dbReference type="ARBA" id="ARBA00029983"/>
    </source>
</evidence>
<accession>T5AMC2</accession>
<comment type="similarity">
    <text evidence="2">Belongs to the GLE1 family.</text>
</comment>
<evidence type="ECO:0000256" key="12">
    <source>
        <dbReference type="SAM" id="MobiDB-lite"/>
    </source>
</evidence>
<dbReference type="Proteomes" id="UP000019374">
    <property type="component" value="Unassembled WGS sequence"/>
</dbReference>
<dbReference type="PANTHER" id="PTHR12960:SF0">
    <property type="entry name" value="MRNA EXPORT FACTOR GLE1"/>
    <property type="match status" value="1"/>
</dbReference>
<dbReference type="GO" id="GO:0031369">
    <property type="term" value="F:translation initiation factor binding"/>
    <property type="evidence" value="ECO:0007669"/>
    <property type="project" value="TreeGrafter"/>
</dbReference>
<evidence type="ECO:0000256" key="8">
    <source>
        <dbReference type="ARBA" id="ARBA00023242"/>
    </source>
</evidence>
<keyword evidence="7" id="KW-0906">Nuclear pore complex</keyword>
<feature type="region of interest" description="Disordered" evidence="12">
    <location>
        <begin position="120"/>
        <end position="176"/>
    </location>
</feature>
<name>T5AMC2_OPHSC</name>
<evidence type="ECO:0000256" key="4">
    <source>
        <dbReference type="ARBA" id="ARBA00022816"/>
    </source>
</evidence>
<proteinExistence type="inferred from homology"/>
<dbReference type="AlphaFoldDB" id="T5AMC2"/>
<evidence type="ECO:0000256" key="6">
    <source>
        <dbReference type="ARBA" id="ARBA00023010"/>
    </source>
</evidence>
<feature type="compositionally biased region" description="Polar residues" evidence="12">
    <location>
        <begin position="163"/>
        <end position="175"/>
    </location>
</feature>
<evidence type="ECO:0000256" key="3">
    <source>
        <dbReference type="ARBA" id="ARBA00022448"/>
    </source>
</evidence>
<organism evidence="13 14">
    <name type="scientific">Ophiocordyceps sinensis (strain Co18 / CGMCC 3.14243)</name>
    <name type="common">Yarsagumba caterpillar fungus</name>
    <name type="synonym">Hirsutella sinensis</name>
    <dbReference type="NCBI Taxonomy" id="911162"/>
    <lineage>
        <taxon>Eukaryota</taxon>
        <taxon>Fungi</taxon>
        <taxon>Dikarya</taxon>
        <taxon>Ascomycota</taxon>
        <taxon>Pezizomycotina</taxon>
        <taxon>Sordariomycetes</taxon>
        <taxon>Hypocreomycetidae</taxon>
        <taxon>Hypocreales</taxon>
        <taxon>Ophiocordycipitaceae</taxon>
        <taxon>Ophiocordyceps</taxon>
    </lineage>
</organism>
<reference evidence="13 14" key="1">
    <citation type="journal article" date="2013" name="Chin. Sci. Bull.">
        <title>Genome survey uncovers the secrets of sex and lifestyle in caterpillar fungus.</title>
        <authorList>
            <person name="Hu X."/>
            <person name="Zhang Y."/>
            <person name="Xiao G."/>
            <person name="Zheng P."/>
            <person name="Xia Y."/>
            <person name="Zhang X."/>
            <person name="St Leger R.J."/>
            <person name="Liu X."/>
            <person name="Wang C."/>
        </authorList>
    </citation>
    <scope>NUCLEOTIDE SEQUENCE [LARGE SCALE GENOMIC DNA]</scope>
    <source>
        <strain evidence="14">Co18 / CGMCC 3.14243</strain>
        <tissue evidence="13">Fruit-body</tissue>
    </source>
</reference>
<dbReference type="OrthoDB" id="420884at2759"/>
<dbReference type="PANTHER" id="PTHR12960">
    <property type="entry name" value="GLE-1-RELATED"/>
    <property type="match status" value="1"/>
</dbReference>
<dbReference type="GO" id="GO:0015031">
    <property type="term" value="P:protein transport"/>
    <property type="evidence" value="ECO:0007669"/>
    <property type="project" value="UniProtKB-KW"/>
</dbReference>